<dbReference type="AlphaFoldDB" id="A0A9C6TZ30"/>
<protein>
    <submittedName>
        <fullName evidence="4">Threonine-rich protein-like</fullName>
    </submittedName>
</protein>
<sequence length="197" mass="20030">MAAVGLSQHGLLLAAVVLACCAAAPALASSCDFQAECRPGETYRLAIPCEGKCSNYIQCQDGEAAEKKCGKFLWQQKQFDAQALECVRTTDCDWWKKVVSTTTSTSTTTAASTSTPVSTPTTTPTSTPAPETTEATSPPTVTPEPSSSSSSEQPTTTPAPGTTPAPSSTPPPSESGAPAPLAALGPALLAASIALIL</sequence>
<keyword evidence="2" id="KW-0732">Signal</keyword>
<dbReference type="Proteomes" id="UP000504606">
    <property type="component" value="Unplaced"/>
</dbReference>
<keyword evidence="3" id="KW-1185">Reference proteome</keyword>
<dbReference type="RefSeq" id="XP_052125055.1">
    <property type="nucleotide sequence ID" value="XM_052269095.1"/>
</dbReference>
<evidence type="ECO:0000313" key="3">
    <source>
        <dbReference type="Proteomes" id="UP000504606"/>
    </source>
</evidence>
<feature type="compositionally biased region" description="Low complexity" evidence="1">
    <location>
        <begin position="103"/>
        <end position="160"/>
    </location>
</feature>
<dbReference type="KEGG" id="foc:113203638"/>
<evidence type="ECO:0000256" key="2">
    <source>
        <dbReference type="SAM" id="SignalP"/>
    </source>
</evidence>
<feature type="chain" id="PRO_5038810677" evidence="2">
    <location>
        <begin position="29"/>
        <end position="197"/>
    </location>
</feature>
<organism evidence="3 4">
    <name type="scientific">Frankliniella occidentalis</name>
    <name type="common">Western flower thrips</name>
    <name type="synonym">Euthrips occidentalis</name>
    <dbReference type="NCBI Taxonomy" id="133901"/>
    <lineage>
        <taxon>Eukaryota</taxon>
        <taxon>Metazoa</taxon>
        <taxon>Ecdysozoa</taxon>
        <taxon>Arthropoda</taxon>
        <taxon>Hexapoda</taxon>
        <taxon>Insecta</taxon>
        <taxon>Pterygota</taxon>
        <taxon>Neoptera</taxon>
        <taxon>Paraneoptera</taxon>
        <taxon>Thysanoptera</taxon>
        <taxon>Terebrantia</taxon>
        <taxon>Thripoidea</taxon>
        <taxon>Thripidae</taxon>
        <taxon>Frankliniella</taxon>
    </lineage>
</organism>
<proteinExistence type="predicted"/>
<dbReference type="GeneID" id="113203638"/>
<dbReference type="OrthoDB" id="8195407at2759"/>
<feature type="signal peptide" evidence="2">
    <location>
        <begin position="1"/>
        <end position="28"/>
    </location>
</feature>
<feature type="compositionally biased region" description="Pro residues" evidence="1">
    <location>
        <begin position="161"/>
        <end position="173"/>
    </location>
</feature>
<evidence type="ECO:0000313" key="4">
    <source>
        <dbReference type="RefSeq" id="XP_052125055.1"/>
    </source>
</evidence>
<reference evidence="4" key="1">
    <citation type="submission" date="2025-08" db="UniProtKB">
        <authorList>
            <consortium name="RefSeq"/>
        </authorList>
    </citation>
    <scope>IDENTIFICATION</scope>
    <source>
        <tissue evidence="4">Whole organism</tissue>
    </source>
</reference>
<accession>A0A9C6TZ30</accession>
<evidence type="ECO:0000256" key="1">
    <source>
        <dbReference type="SAM" id="MobiDB-lite"/>
    </source>
</evidence>
<feature type="region of interest" description="Disordered" evidence="1">
    <location>
        <begin position="103"/>
        <end position="180"/>
    </location>
</feature>
<name>A0A9C6TZ30_FRAOC</name>
<gene>
    <name evidence="4" type="primary">LOC113203638</name>
</gene>